<dbReference type="Pfam" id="PF21982">
    <property type="entry name" value="RecX_HTH1"/>
    <property type="match status" value="1"/>
</dbReference>
<dbReference type="PANTHER" id="PTHR33602:SF1">
    <property type="entry name" value="REGULATORY PROTEIN RECX FAMILY PROTEIN"/>
    <property type="match status" value="1"/>
</dbReference>
<comment type="function">
    <text evidence="5">Modulates RecA activity.</text>
</comment>
<accession>A0A2H3NWP1</accession>
<dbReference type="Gene3D" id="1.10.10.10">
    <property type="entry name" value="Winged helix-like DNA-binding domain superfamily/Winged helix DNA-binding domain"/>
    <property type="match status" value="3"/>
</dbReference>
<dbReference type="InterPro" id="IPR003783">
    <property type="entry name" value="Regulatory_RecX"/>
</dbReference>
<evidence type="ECO:0000256" key="4">
    <source>
        <dbReference type="ARBA" id="ARBA00022490"/>
    </source>
</evidence>
<organism evidence="9 10">
    <name type="scientific">Longimonas halophila</name>
    <dbReference type="NCBI Taxonomy" id="1469170"/>
    <lineage>
        <taxon>Bacteria</taxon>
        <taxon>Pseudomonadati</taxon>
        <taxon>Rhodothermota</taxon>
        <taxon>Rhodothermia</taxon>
        <taxon>Rhodothermales</taxon>
        <taxon>Salisaetaceae</taxon>
        <taxon>Longimonas</taxon>
    </lineage>
</organism>
<sequence>MPPSATVTALKAQKNNPDRVSLFLDGEFALGIHQDLVVKYDLHTGRTLTPKEQAQLEADERLIDAKQCALEYLAHKPRTEGEVRDRLARDDYESEIIEQVITRLHELSYLDDEAYAHDFVKARFANKSYGPHRLRRDLRERGVDAGLIEEALAGLHETVDFQEAAHALAEKYWHRVADESHPLKQAKKLQGYLVRRGYGTSMARAAVETVQGEHATP</sequence>
<dbReference type="GO" id="GO:0005737">
    <property type="term" value="C:cytoplasm"/>
    <property type="evidence" value="ECO:0007669"/>
    <property type="project" value="UniProtKB-SubCell"/>
</dbReference>
<dbReference type="HAMAP" id="MF_01114">
    <property type="entry name" value="RecX"/>
    <property type="match status" value="1"/>
</dbReference>
<keyword evidence="4 5" id="KW-0963">Cytoplasm</keyword>
<dbReference type="PANTHER" id="PTHR33602">
    <property type="entry name" value="REGULATORY PROTEIN RECX FAMILY PROTEIN"/>
    <property type="match status" value="1"/>
</dbReference>
<dbReference type="RefSeq" id="WP_141491508.1">
    <property type="nucleotide sequence ID" value="NZ_PDEP01000001.1"/>
</dbReference>
<feature type="domain" description="RecX first three-helical" evidence="8">
    <location>
        <begin position="65"/>
        <end position="104"/>
    </location>
</feature>
<evidence type="ECO:0000256" key="1">
    <source>
        <dbReference type="ARBA" id="ARBA00004496"/>
    </source>
</evidence>
<feature type="domain" description="RecX second three-helical" evidence="6">
    <location>
        <begin position="111"/>
        <end position="152"/>
    </location>
</feature>
<name>A0A2H3NWP1_9BACT</name>
<evidence type="ECO:0000256" key="5">
    <source>
        <dbReference type="HAMAP-Rule" id="MF_01114"/>
    </source>
</evidence>
<evidence type="ECO:0000256" key="3">
    <source>
        <dbReference type="ARBA" id="ARBA00018111"/>
    </source>
</evidence>
<evidence type="ECO:0000259" key="6">
    <source>
        <dbReference type="Pfam" id="PF02631"/>
    </source>
</evidence>
<dbReference type="InterPro" id="IPR053925">
    <property type="entry name" value="RecX_HTH_3rd"/>
</dbReference>
<evidence type="ECO:0000259" key="7">
    <source>
        <dbReference type="Pfam" id="PF21981"/>
    </source>
</evidence>
<proteinExistence type="inferred from homology"/>
<dbReference type="Proteomes" id="UP000221024">
    <property type="component" value="Unassembled WGS sequence"/>
</dbReference>
<dbReference type="GO" id="GO:0006282">
    <property type="term" value="P:regulation of DNA repair"/>
    <property type="evidence" value="ECO:0007669"/>
    <property type="project" value="UniProtKB-UniRule"/>
</dbReference>
<reference evidence="9 10" key="1">
    <citation type="submission" date="2017-10" db="EMBL/GenBank/DDBJ databases">
        <title>Draft genome of Longimonas halophila.</title>
        <authorList>
            <person name="Goh K.M."/>
            <person name="Shamsir M.S."/>
            <person name="Lim S.W."/>
        </authorList>
    </citation>
    <scope>NUCLEOTIDE SEQUENCE [LARGE SCALE GENOMIC DNA]</scope>
    <source>
        <strain evidence="9 10">KCTC 42399</strain>
    </source>
</reference>
<comment type="similarity">
    <text evidence="2 5">Belongs to the RecX family.</text>
</comment>
<gene>
    <name evidence="5" type="primary">recX</name>
    <name evidence="9" type="ORF">CRI93_01095</name>
</gene>
<evidence type="ECO:0000259" key="8">
    <source>
        <dbReference type="Pfam" id="PF21982"/>
    </source>
</evidence>
<dbReference type="Pfam" id="PF02631">
    <property type="entry name" value="RecX_HTH2"/>
    <property type="match status" value="1"/>
</dbReference>
<evidence type="ECO:0000256" key="2">
    <source>
        <dbReference type="ARBA" id="ARBA00009695"/>
    </source>
</evidence>
<dbReference type="EMBL" id="PDEP01000001">
    <property type="protein sequence ID" value="PEN09354.1"/>
    <property type="molecule type" value="Genomic_DNA"/>
</dbReference>
<feature type="domain" description="RecX third three-helical" evidence="7">
    <location>
        <begin position="162"/>
        <end position="207"/>
    </location>
</feature>
<protein>
    <recommendedName>
        <fullName evidence="3 5">Regulatory protein RecX</fullName>
    </recommendedName>
</protein>
<dbReference type="OrthoDB" id="1523826at2"/>
<dbReference type="AlphaFoldDB" id="A0A2H3NWP1"/>
<comment type="subcellular location">
    <subcellularLocation>
        <location evidence="1 5">Cytoplasm</location>
    </subcellularLocation>
</comment>
<dbReference type="InterPro" id="IPR053924">
    <property type="entry name" value="RecX_HTH_2nd"/>
</dbReference>
<dbReference type="Pfam" id="PF21981">
    <property type="entry name" value="RecX_HTH3"/>
    <property type="match status" value="1"/>
</dbReference>
<comment type="caution">
    <text evidence="9">The sequence shown here is derived from an EMBL/GenBank/DDBJ whole genome shotgun (WGS) entry which is preliminary data.</text>
</comment>
<keyword evidence="10" id="KW-1185">Reference proteome</keyword>
<evidence type="ECO:0000313" key="10">
    <source>
        <dbReference type="Proteomes" id="UP000221024"/>
    </source>
</evidence>
<dbReference type="InterPro" id="IPR036388">
    <property type="entry name" value="WH-like_DNA-bd_sf"/>
</dbReference>
<dbReference type="InterPro" id="IPR053926">
    <property type="entry name" value="RecX_HTH_1st"/>
</dbReference>
<evidence type="ECO:0000313" key="9">
    <source>
        <dbReference type="EMBL" id="PEN09354.1"/>
    </source>
</evidence>